<dbReference type="GO" id="GO:0000981">
    <property type="term" value="F:DNA-binding transcription factor activity, RNA polymerase II-specific"/>
    <property type="evidence" value="ECO:0007669"/>
    <property type="project" value="InterPro"/>
</dbReference>
<comment type="subcellular location">
    <subcellularLocation>
        <location evidence="1 8 9">Nucleus</location>
    </subcellularLocation>
</comment>
<keyword evidence="2" id="KW-0805">Transcription regulation</keyword>
<evidence type="ECO:0000256" key="1">
    <source>
        <dbReference type="ARBA" id="ARBA00004123"/>
    </source>
</evidence>
<evidence type="ECO:0000256" key="3">
    <source>
        <dbReference type="ARBA" id="ARBA00023125"/>
    </source>
</evidence>
<dbReference type="InterPro" id="IPR050255">
    <property type="entry name" value="POU_domain_TF"/>
</dbReference>
<keyword evidence="7 8" id="KW-0539">Nucleus</keyword>
<keyword evidence="6" id="KW-0804">Transcription</keyword>
<evidence type="ECO:0000256" key="9">
    <source>
        <dbReference type="RuleBase" id="RU000682"/>
    </source>
</evidence>
<dbReference type="SUPFAM" id="SSF46689">
    <property type="entry name" value="Homeodomain-like"/>
    <property type="match status" value="1"/>
</dbReference>
<keyword evidence="13" id="KW-1185">Reference proteome</keyword>
<feature type="compositionally biased region" description="Low complexity" evidence="10">
    <location>
        <begin position="98"/>
        <end position="112"/>
    </location>
</feature>
<dbReference type="PRINTS" id="PR00028">
    <property type="entry name" value="POUDOMAIN"/>
</dbReference>
<keyword evidence="5" id="KW-0010">Activator</keyword>
<evidence type="ECO:0000313" key="13">
    <source>
        <dbReference type="Proteomes" id="UP000015102"/>
    </source>
</evidence>
<evidence type="ECO:0000256" key="4">
    <source>
        <dbReference type="ARBA" id="ARBA00023155"/>
    </source>
</evidence>
<dbReference type="InterPro" id="IPR009057">
    <property type="entry name" value="Homeodomain-like_sf"/>
</dbReference>
<reference evidence="13" key="1">
    <citation type="submission" date="2013-02" db="EMBL/GenBank/DDBJ databases">
        <authorList>
            <person name="Hughes D."/>
        </authorList>
    </citation>
    <scope>NUCLEOTIDE SEQUENCE</scope>
    <source>
        <strain>Durham</strain>
        <strain evidence="13">NC isolate 2 -- Noor lab</strain>
    </source>
</reference>
<dbReference type="HOGENOM" id="CLU_1929965_0_0_1"/>
<dbReference type="Proteomes" id="UP000015102">
    <property type="component" value="Unassembled WGS sequence"/>
</dbReference>
<dbReference type="EnsemblMetazoa" id="MESCA009897-RA">
    <property type="protein sequence ID" value="MESCA009897-PA"/>
    <property type="gene ID" value="MESCA009897"/>
</dbReference>
<evidence type="ECO:0000259" key="11">
    <source>
        <dbReference type="PROSITE" id="PS50071"/>
    </source>
</evidence>
<name>T1H145_MEGSC</name>
<dbReference type="GO" id="GO:0005634">
    <property type="term" value="C:nucleus"/>
    <property type="evidence" value="ECO:0007669"/>
    <property type="project" value="UniProtKB-SubCell"/>
</dbReference>
<keyword evidence="4 8" id="KW-0371">Homeobox</keyword>
<dbReference type="PANTHER" id="PTHR11636:SF89">
    <property type="entry name" value="POU DOMAIN PROTEIN 2, ISOFORM B-RELATED"/>
    <property type="match status" value="1"/>
</dbReference>
<evidence type="ECO:0000256" key="10">
    <source>
        <dbReference type="SAM" id="MobiDB-lite"/>
    </source>
</evidence>
<reference evidence="12" key="2">
    <citation type="submission" date="2015-06" db="UniProtKB">
        <authorList>
            <consortium name="EnsemblMetazoa"/>
        </authorList>
    </citation>
    <scope>IDENTIFICATION</scope>
</reference>
<keyword evidence="3 8" id="KW-0238">DNA-binding</keyword>
<feature type="DNA-binding region" description="Homeobox" evidence="8">
    <location>
        <begin position="15"/>
        <end position="74"/>
    </location>
</feature>
<dbReference type="GO" id="GO:0000978">
    <property type="term" value="F:RNA polymerase II cis-regulatory region sequence-specific DNA binding"/>
    <property type="evidence" value="ECO:0007669"/>
    <property type="project" value="TreeGrafter"/>
</dbReference>
<organism evidence="12 13">
    <name type="scientific">Megaselia scalaris</name>
    <name type="common">Humpbacked fly</name>
    <name type="synonym">Phora scalaris</name>
    <dbReference type="NCBI Taxonomy" id="36166"/>
    <lineage>
        <taxon>Eukaryota</taxon>
        <taxon>Metazoa</taxon>
        <taxon>Ecdysozoa</taxon>
        <taxon>Arthropoda</taxon>
        <taxon>Hexapoda</taxon>
        <taxon>Insecta</taxon>
        <taxon>Pterygota</taxon>
        <taxon>Neoptera</taxon>
        <taxon>Endopterygota</taxon>
        <taxon>Diptera</taxon>
        <taxon>Brachycera</taxon>
        <taxon>Muscomorpha</taxon>
        <taxon>Platypezoidea</taxon>
        <taxon>Phoridae</taxon>
        <taxon>Megaseliini</taxon>
        <taxon>Megaselia</taxon>
    </lineage>
</organism>
<dbReference type="STRING" id="36166.T1H145"/>
<protein>
    <recommendedName>
        <fullName evidence="11">Homeobox domain-containing protein</fullName>
    </recommendedName>
</protein>
<dbReference type="PROSITE" id="PS50071">
    <property type="entry name" value="HOMEOBOX_2"/>
    <property type="match status" value="1"/>
</dbReference>
<feature type="region of interest" description="Disordered" evidence="10">
    <location>
        <begin position="1"/>
        <end position="20"/>
    </location>
</feature>
<evidence type="ECO:0000256" key="2">
    <source>
        <dbReference type="ARBA" id="ARBA00023015"/>
    </source>
</evidence>
<evidence type="ECO:0000256" key="7">
    <source>
        <dbReference type="ARBA" id="ARBA00023242"/>
    </source>
</evidence>
<evidence type="ECO:0000256" key="8">
    <source>
        <dbReference type="PROSITE-ProRule" id="PRU00108"/>
    </source>
</evidence>
<sequence length="131" mass="14612">MLTSPLTNPEHMGRRRKKRTSIETTVRGALEKAFMINNKPTSEEIASLSDQLCMEREVVRVWFCNRRQKEKRVNPLEPDSPTGTPLSHPSLFLNIPPLSSSNNGFDSSSLGSISPNYSSPSGPISLKQQQD</sequence>
<proteinExistence type="predicted"/>
<dbReference type="PROSITE" id="PS00027">
    <property type="entry name" value="HOMEOBOX_1"/>
    <property type="match status" value="1"/>
</dbReference>
<feature type="domain" description="Homeobox" evidence="11">
    <location>
        <begin position="13"/>
        <end position="73"/>
    </location>
</feature>
<accession>T1H145</accession>
<feature type="region of interest" description="Disordered" evidence="10">
    <location>
        <begin position="70"/>
        <end position="131"/>
    </location>
</feature>
<dbReference type="EMBL" id="CAQQ02122156">
    <property type="status" value="NOT_ANNOTATED_CDS"/>
    <property type="molecule type" value="Genomic_DNA"/>
</dbReference>
<dbReference type="AlphaFoldDB" id="T1H145"/>
<dbReference type="CDD" id="cd00086">
    <property type="entry name" value="homeodomain"/>
    <property type="match status" value="1"/>
</dbReference>
<dbReference type="SMART" id="SM00389">
    <property type="entry name" value="HOX"/>
    <property type="match status" value="1"/>
</dbReference>
<dbReference type="InterPro" id="IPR001356">
    <property type="entry name" value="HD"/>
</dbReference>
<evidence type="ECO:0000256" key="6">
    <source>
        <dbReference type="ARBA" id="ARBA00023163"/>
    </source>
</evidence>
<dbReference type="PANTHER" id="PTHR11636">
    <property type="entry name" value="POU DOMAIN"/>
    <property type="match status" value="1"/>
</dbReference>
<dbReference type="Pfam" id="PF00046">
    <property type="entry name" value="Homeodomain"/>
    <property type="match status" value="1"/>
</dbReference>
<feature type="compositionally biased region" description="Polar residues" evidence="10">
    <location>
        <begin position="113"/>
        <end position="131"/>
    </location>
</feature>
<dbReference type="InterPro" id="IPR017970">
    <property type="entry name" value="Homeobox_CS"/>
</dbReference>
<dbReference type="Gene3D" id="1.10.10.60">
    <property type="entry name" value="Homeodomain-like"/>
    <property type="match status" value="1"/>
</dbReference>
<evidence type="ECO:0000313" key="12">
    <source>
        <dbReference type="EnsemblMetazoa" id="MESCA009897-PA"/>
    </source>
</evidence>
<dbReference type="InterPro" id="IPR013847">
    <property type="entry name" value="POU"/>
</dbReference>
<evidence type="ECO:0000256" key="5">
    <source>
        <dbReference type="ARBA" id="ARBA00023159"/>
    </source>
</evidence>